<evidence type="ECO:0000313" key="1">
    <source>
        <dbReference type="EMBL" id="KLK88934.1"/>
    </source>
</evidence>
<protein>
    <submittedName>
        <fullName evidence="1">Uncharacterized protein</fullName>
    </submittedName>
</protein>
<evidence type="ECO:0000313" key="2">
    <source>
        <dbReference type="Proteomes" id="UP000035301"/>
    </source>
</evidence>
<accession>A0A0H1R1P1</accession>
<comment type="caution">
    <text evidence="1">The sequence shown here is derived from an EMBL/GenBank/DDBJ whole genome shotgun (WGS) entry which is preliminary data.</text>
</comment>
<keyword evidence="2" id="KW-1185">Reference proteome</keyword>
<proteinExistence type="predicted"/>
<dbReference type="PATRIC" id="fig|1550566.3.peg.43"/>
<dbReference type="Proteomes" id="UP000035301">
    <property type="component" value="Unassembled WGS sequence"/>
</dbReference>
<gene>
    <name evidence="1" type="ORF">SZ63_00190</name>
</gene>
<organism evidence="1 2">
    <name type="scientific">Methanoculleus sediminis</name>
    <dbReference type="NCBI Taxonomy" id="1550566"/>
    <lineage>
        <taxon>Archaea</taxon>
        <taxon>Methanobacteriati</taxon>
        <taxon>Methanobacteriota</taxon>
        <taxon>Stenosarchaea group</taxon>
        <taxon>Methanomicrobia</taxon>
        <taxon>Methanomicrobiales</taxon>
        <taxon>Methanomicrobiaceae</taxon>
        <taxon>Methanoculleus</taxon>
    </lineage>
</organism>
<dbReference type="RefSeq" id="WP_048179296.1">
    <property type="nucleotide sequence ID" value="NZ_JXOJ01000001.1"/>
</dbReference>
<dbReference type="EMBL" id="JXOJ01000001">
    <property type="protein sequence ID" value="KLK88934.1"/>
    <property type="molecule type" value="Genomic_DNA"/>
</dbReference>
<dbReference type="OrthoDB" id="105693at2157"/>
<reference evidence="1 2" key="1">
    <citation type="journal article" date="2015" name="Int. J. Syst. Evol. Microbiol.">
        <title>Methanoculleus sediminis sp. nov., a methanogen from sediments near a submarine mud volcano.</title>
        <authorList>
            <person name="Chen S.C."/>
            <person name="Chen M.F."/>
            <person name="Lai M.C."/>
            <person name="Weng C.Y."/>
            <person name="Wu S.Y."/>
            <person name="Lin S."/>
            <person name="Yang T.F."/>
            <person name="Chen P.C."/>
        </authorList>
    </citation>
    <scope>NUCLEOTIDE SEQUENCE [LARGE SCALE GENOMIC DNA]</scope>
    <source>
        <strain evidence="1 2">S3Fa</strain>
    </source>
</reference>
<dbReference type="STRING" id="1550566.SZ63_00190"/>
<sequence length="78" mass="8909">MARTISVLKWESEEEVENAVHDIRAEMGRAGGLSKETERAMQHSFWVADPDLANHFLRRVREQVPEALHYFEEEGGGA</sequence>
<dbReference type="AlphaFoldDB" id="A0A0H1R1P1"/>
<name>A0A0H1R1P1_9EURY</name>